<feature type="transmembrane region" description="Helical" evidence="11">
    <location>
        <begin position="28"/>
        <end position="52"/>
    </location>
</feature>
<sequence>MWANLLLPHLRFIIQGSDILPKATSTRIIAGFWGSFALIIISSYTANLAAFLTVERMQAPIKDVNDLAKQTKIKYGTRGGGSSADFFAKSNQSIYQRMWQFMSTNKGVM</sequence>
<keyword evidence="10" id="KW-0407">Ion channel</keyword>
<dbReference type="GO" id="GO:0015276">
    <property type="term" value="F:ligand-gated monoatomic ion channel activity"/>
    <property type="evidence" value="ECO:0007669"/>
    <property type="project" value="InterPro"/>
</dbReference>
<dbReference type="GO" id="GO:0016020">
    <property type="term" value="C:membrane"/>
    <property type="evidence" value="ECO:0007669"/>
    <property type="project" value="UniProtKB-SubCell"/>
</dbReference>
<evidence type="ECO:0000256" key="2">
    <source>
        <dbReference type="ARBA" id="ARBA00022448"/>
    </source>
</evidence>
<dbReference type="InterPro" id="IPR015683">
    <property type="entry name" value="Ionotropic_Glu_rcpt"/>
</dbReference>
<name>A0A5K3FLP8_MESCO</name>
<keyword evidence="3 11" id="KW-0812">Transmembrane</keyword>
<keyword evidence="4 11" id="KW-1133">Transmembrane helix</keyword>
<keyword evidence="5" id="KW-0406">Ion transport</keyword>
<organism evidence="13">
    <name type="scientific">Mesocestoides corti</name>
    <name type="common">Flatworm</name>
    <dbReference type="NCBI Taxonomy" id="53468"/>
    <lineage>
        <taxon>Eukaryota</taxon>
        <taxon>Metazoa</taxon>
        <taxon>Spiralia</taxon>
        <taxon>Lophotrochozoa</taxon>
        <taxon>Platyhelminthes</taxon>
        <taxon>Cestoda</taxon>
        <taxon>Eucestoda</taxon>
        <taxon>Cyclophyllidea</taxon>
        <taxon>Mesocestoididae</taxon>
        <taxon>Mesocestoides</taxon>
    </lineage>
</organism>
<keyword evidence="8" id="KW-0325">Glycoprotein</keyword>
<dbReference type="PANTHER" id="PTHR18966">
    <property type="entry name" value="IONOTROPIC GLUTAMATE RECEPTOR"/>
    <property type="match status" value="1"/>
</dbReference>
<reference evidence="13" key="1">
    <citation type="submission" date="2019-11" db="UniProtKB">
        <authorList>
            <consortium name="WormBaseParasite"/>
        </authorList>
    </citation>
    <scope>IDENTIFICATION</scope>
</reference>
<comment type="subcellular location">
    <subcellularLocation>
        <location evidence="1">Membrane</location>
        <topology evidence="1">Multi-pass membrane protein</topology>
    </subcellularLocation>
</comment>
<dbReference type="AlphaFoldDB" id="A0A5K3FLP8"/>
<dbReference type="SUPFAM" id="SSF53850">
    <property type="entry name" value="Periplasmic binding protein-like II"/>
    <property type="match status" value="1"/>
</dbReference>
<evidence type="ECO:0000256" key="11">
    <source>
        <dbReference type="SAM" id="Phobius"/>
    </source>
</evidence>
<keyword evidence="2" id="KW-0813">Transport</keyword>
<evidence type="ECO:0000256" key="8">
    <source>
        <dbReference type="ARBA" id="ARBA00023180"/>
    </source>
</evidence>
<proteinExistence type="predicted"/>
<evidence type="ECO:0000256" key="3">
    <source>
        <dbReference type="ARBA" id="ARBA00022692"/>
    </source>
</evidence>
<evidence type="ECO:0000256" key="7">
    <source>
        <dbReference type="ARBA" id="ARBA00023170"/>
    </source>
</evidence>
<evidence type="ECO:0000313" key="13">
    <source>
        <dbReference type="WBParaSite" id="MCU_008819-RA"/>
    </source>
</evidence>
<keyword evidence="7" id="KW-0675">Receptor</keyword>
<evidence type="ECO:0000256" key="9">
    <source>
        <dbReference type="ARBA" id="ARBA00023286"/>
    </source>
</evidence>
<evidence type="ECO:0000256" key="4">
    <source>
        <dbReference type="ARBA" id="ARBA00022989"/>
    </source>
</evidence>
<evidence type="ECO:0000256" key="6">
    <source>
        <dbReference type="ARBA" id="ARBA00023136"/>
    </source>
</evidence>
<feature type="domain" description="Ionotropic glutamate receptor C-terminal" evidence="12">
    <location>
        <begin position="12"/>
        <end position="72"/>
    </location>
</feature>
<keyword evidence="6 11" id="KW-0472">Membrane</keyword>
<dbReference type="Pfam" id="PF00060">
    <property type="entry name" value="Lig_chan"/>
    <property type="match status" value="1"/>
</dbReference>
<evidence type="ECO:0000256" key="1">
    <source>
        <dbReference type="ARBA" id="ARBA00004141"/>
    </source>
</evidence>
<protein>
    <submittedName>
        <fullName evidence="13">Lig_chan-Glu_bd domain-containing protein</fullName>
    </submittedName>
</protein>
<accession>A0A5K3FLP8</accession>
<evidence type="ECO:0000256" key="5">
    <source>
        <dbReference type="ARBA" id="ARBA00023065"/>
    </source>
</evidence>
<evidence type="ECO:0000256" key="10">
    <source>
        <dbReference type="ARBA" id="ARBA00023303"/>
    </source>
</evidence>
<dbReference type="Gene3D" id="1.10.287.70">
    <property type="match status" value="1"/>
</dbReference>
<keyword evidence="9" id="KW-1071">Ligand-gated ion channel</keyword>
<dbReference type="WBParaSite" id="MCU_008819-RA">
    <property type="protein sequence ID" value="MCU_008819-RA"/>
    <property type="gene ID" value="MCU_008819"/>
</dbReference>
<evidence type="ECO:0000259" key="12">
    <source>
        <dbReference type="Pfam" id="PF00060"/>
    </source>
</evidence>
<dbReference type="InterPro" id="IPR001320">
    <property type="entry name" value="Iontro_rcpt_C"/>
</dbReference>